<name>A0A916JM00_9FLAO</name>
<protein>
    <submittedName>
        <fullName evidence="1">Uncharacterized protein</fullName>
    </submittedName>
</protein>
<accession>A0A916JM00</accession>
<dbReference type="KEGG" id="ptan:CRYO30217_01084"/>
<gene>
    <name evidence="1" type="ORF">CRYO30217_01084</name>
</gene>
<reference evidence="1" key="1">
    <citation type="submission" date="2021-04" db="EMBL/GenBank/DDBJ databases">
        <authorList>
            <person name="Rodrigo-Torres L."/>
            <person name="Arahal R. D."/>
            <person name="Lucena T."/>
        </authorList>
    </citation>
    <scope>NUCLEOTIDE SEQUENCE</scope>
    <source>
        <strain evidence="1">AS29M-1</strain>
    </source>
</reference>
<evidence type="ECO:0000313" key="1">
    <source>
        <dbReference type="EMBL" id="CAG5079822.1"/>
    </source>
</evidence>
<proteinExistence type="predicted"/>
<dbReference type="RefSeq" id="WP_258541302.1">
    <property type="nucleotide sequence ID" value="NZ_OU015584.1"/>
</dbReference>
<dbReference type="AlphaFoldDB" id="A0A916JM00"/>
<dbReference type="Proteomes" id="UP000683507">
    <property type="component" value="Chromosome"/>
</dbReference>
<sequence length="114" mass="13505">MNFELEKKWRSLVAEVSENFEETLDLQSIIFIIGLQELNLGYQKLKKDQKIEVMHIAICTLLEPYGYYEFVGKDDDGWPHFEKINDIPALNENEQEELIKEAIIDYFQRSQHPV</sequence>
<organism evidence="1 2">
    <name type="scientific">Parvicella tangerina</name>
    <dbReference type="NCBI Taxonomy" id="2829795"/>
    <lineage>
        <taxon>Bacteria</taxon>
        <taxon>Pseudomonadati</taxon>
        <taxon>Bacteroidota</taxon>
        <taxon>Flavobacteriia</taxon>
        <taxon>Flavobacteriales</taxon>
        <taxon>Parvicellaceae</taxon>
        <taxon>Parvicella</taxon>
    </lineage>
</organism>
<dbReference type="EMBL" id="OU015584">
    <property type="protein sequence ID" value="CAG5079822.1"/>
    <property type="molecule type" value="Genomic_DNA"/>
</dbReference>
<keyword evidence="2" id="KW-1185">Reference proteome</keyword>
<evidence type="ECO:0000313" key="2">
    <source>
        <dbReference type="Proteomes" id="UP000683507"/>
    </source>
</evidence>